<dbReference type="Proteomes" id="UP000297453">
    <property type="component" value="Unassembled WGS sequence"/>
</dbReference>
<name>A0A4R9G8Q8_9LEPT</name>
<accession>A0A4R9G8Q8</accession>
<organism evidence="2 3">
    <name type="scientific">Leptospira semungkisensis</name>
    <dbReference type="NCBI Taxonomy" id="2484985"/>
    <lineage>
        <taxon>Bacteria</taxon>
        <taxon>Pseudomonadati</taxon>
        <taxon>Spirochaetota</taxon>
        <taxon>Spirochaetia</taxon>
        <taxon>Leptospirales</taxon>
        <taxon>Leptospiraceae</taxon>
        <taxon>Leptospira</taxon>
    </lineage>
</organism>
<gene>
    <name evidence="2" type="ORF">EHO59_04730</name>
</gene>
<dbReference type="EMBL" id="RQEP01000005">
    <property type="protein sequence ID" value="TGK08042.1"/>
    <property type="molecule type" value="Genomic_DNA"/>
</dbReference>
<reference evidence="2" key="1">
    <citation type="journal article" date="2019" name="PLoS Negl. Trop. Dis.">
        <title>Revisiting the worldwide diversity of Leptospira species in the environment.</title>
        <authorList>
            <person name="Vincent A.T."/>
            <person name="Schiettekatte O."/>
            <person name="Bourhy P."/>
            <person name="Veyrier F.J."/>
            <person name="Picardeau M."/>
        </authorList>
    </citation>
    <scope>NUCLEOTIDE SEQUENCE [LARGE SCALE GENOMIC DNA]</scope>
    <source>
        <strain evidence="2">SSS9</strain>
    </source>
</reference>
<keyword evidence="1" id="KW-0812">Transmembrane</keyword>
<keyword evidence="3" id="KW-1185">Reference proteome</keyword>
<comment type="caution">
    <text evidence="2">The sequence shown here is derived from an EMBL/GenBank/DDBJ whole genome shotgun (WGS) entry which is preliminary data.</text>
</comment>
<dbReference type="OrthoDB" id="344315at2"/>
<keyword evidence="1" id="KW-1133">Transmembrane helix</keyword>
<dbReference type="AlphaFoldDB" id="A0A4R9G8Q8"/>
<evidence type="ECO:0000256" key="1">
    <source>
        <dbReference type="SAM" id="Phobius"/>
    </source>
</evidence>
<keyword evidence="1" id="KW-0472">Membrane</keyword>
<proteinExistence type="predicted"/>
<evidence type="ECO:0000313" key="2">
    <source>
        <dbReference type="EMBL" id="TGK08042.1"/>
    </source>
</evidence>
<sequence length="84" mass="8919">MSIIGFEFLPREGFELGLKVGSIIAVISCLFIAFFTLKKKNLHAHIGFILVGLLAGLLAVFIGGVGGLIPCAYLSTLPVNNDNN</sequence>
<protein>
    <submittedName>
        <fullName evidence="2">Uncharacterized protein</fullName>
    </submittedName>
</protein>
<feature type="transmembrane region" description="Helical" evidence="1">
    <location>
        <begin position="16"/>
        <end position="37"/>
    </location>
</feature>
<evidence type="ECO:0000313" key="3">
    <source>
        <dbReference type="Proteomes" id="UP000297453"/>
    </source>
</evidence>
<feature type="transmembrane region" description="Helical" evidence="1">
    <location>
        <begin position="49"/>
        <end position="75"/>
    </location>
</feature>